<dbReference type="Gene3D" id="1.10.1040.10">
    <property type="entry name" value="N-(1-d-carboxylethyl)-l-norvaline Dehydrogenase, domain 2"/>
    <property type="match status" value="1"/>
</dbReference>
<feature type="domain" description="Ketopantoate reductase N-terminal" evidence="11">
    <location>
        <begin position="4"/>
        <end position="149"/>
    </location>
</feature>
<evidence type="ECO:0000256" key="1">
    <source>
        <dbReference type="ARBA" id="ARBA00004994"/>
    </source>
</evidence>
<dbReference type="InterPro" id="IPR013332">
    <property type="entry name" value="KPR_N"/>
</dbReference>
<dbReference type="EC" id="1.1.1.169" evidence="3 10"/>
<dbReference type="Pfam" id="PF08546">
    <property type="entry name" value="ApbA_C"/>
    <property type="match status" value="1"/>
</dbReference>
<keyword evidence="6 10" id="KW-0521">NADP</keyword>
<protein>
    <recommendedName>
        <fullName evidence="4 10">2-dehydropantoate 2-reductase</fullName>
        <ecNumber evidence="3 10">1.1.1.169</ecNumber>
    </recommendedName>
    <alternativeName>
        <fullName evidence="8 10">Ketopantoate reductase</fullName>
    </alternativeName>
</protein>
<evidence type="ECO:0000256" key="4">
    <source>
        <dbReference type="ARBA" id="ARBA00019465"/>
    </source>
</evidence>
<comment type="caution">
    <text evidence="13">The sequence shown here is derived from an EMBL/GenBank/DDBJ whole genome shotgun (WGS) entry which is preliminary data.</text>
</comment>
<organism evidence="13 14">
    <name type="scientific">Oceanisphaera ostreae</name>
    <dbReference type="NCBI Taxonomy" id="914151"/>
    <lineage>
        <taxon>Bacteria</taxon>
        <taxon>Pseudomonadati</taxon>
        <taxon>Pseudomonadota</taxon>
        <taxon>Gammaproteobacteria</taxon>
        <taxon>Aeromonadales</taxon>
        <taxon>Aeromonadaceae</taxon>
        <taxon>Oceanisphaera</taxon>
    </lineage>
</organism>
<keyword evidence="14" id="KW-1185">Reference proteome</keyword>
<evidence type="ECO:0000256" key="5">
    <source>
        <dbReference type="ARBA" id="ARBA00022655"/>
    </source>
</evidence>
<dbReference type="Gene3D" id="3.40.50.720">
    <property type="entry name" value="NAD(P)-binding Rossmann-like Domain"/>
    <property type="match status" value="1"/>
</dbReference>
<comment type="pathway">
    <text evidence="1 10">Cofactor biosynthesis; (R)-pantothenate biosynthesis; (R)-pantoate from 3-methyl-2-oxobutanoate: step 2/2.</text>
</comment>
<evidence type="ECO:0000256" key="3">
    <source>
        <dbReference type="ARBA" id="ARBA00013014"/>
    </source>
</evidence>
<evidence type="ECO:0000259" key="12">
    <source>
        <dbReference type="Pfam" id="PF08546"/>
    </source>
</evidence>
<dbReference type="InterPro" id="IPR013752">
    <property type="entry name" value="KPA_reductase"/>
</dbReference>
<evidence type="ECO:0000313" key="14">
    <source>
        <dbReference type="Proteomes" id="UP001597048"/>
    </source>
</evidence>
<evidence type="ECO:0000256" key="9">
    <source>
        <dbReference type="ARBA" id="ARBA00048793"/>
    </source>
</evidence>
<reference evidence="14" key="1">
    <citation type="journal article" date="2019" name="Int. J. Syst. Evol. Microbiol.">
        <title>The Global Catalogue of Microorganisms (GCM) 10K type strain sequencing project: providing services to taxonomists for standard genome sequencing and annotation.</title>
        <authorList>
            <consortium name="The Broad Institute Genomics Platform"/>
            <consortium name="The Broad Institute Genome Sequencing Center for Infectious Disease"/>
            <person name="Wu L."/>
            <person name="Ma J."/>
        </authorList>
    </citation>
    <scope>NUCLEOTIDE SEQUENCE [LARGE SCALE GENOMIC DNA]</scope>
    <source>
        <strain evidence="14">CCUG 60525</strain>
    </source>
</reference>
<dbReference type="Proteomes" id="UP001597048">
    <property type="component" value="Unassembled WGS sequence"/>
</dbReference>
<name>A0ABW3KGP8_9GAMM</name>
<evidence type="ECO:0000256" key="10">
    <source>
        <dbReference type="RuleBase" id="RU362068"/>
    </source>
</evidence>
<feature type="domain" description="Ketopantoate reductase C-terminal" evidence="12">
    <location>
        <begin position="174"/>
        <end position="297"/>
    </location>
</feature>
<keyword evidence="7 10" id="KW-0560">Oxidoreductase</keyword>
<dbReference type="SUPFAM" id="SSF48179">
    <property type="entry name" value="6-phosphogluconate dehydrogenase C-terminal domain-like"/>
    <property type="match status" value="1"/>
</dbReference>
<evidence type="ECO:0000313" key="13">
    <source>
        <dbReference type="EMBL" id="MFD1007561.1"/>
    </source>
</evidence>
<comment type="function">
    <text evidence="10">Catalyzes the NADPH-dependent reduction of ketopantoate into pantoic acid.</text>
</comment>
<dbReference type="InterPro" id="IPR036291">
    <property type="entry name" value="NAD(P)-bd_dom_sf"/>
</dbReference>
<comment type="similarity">
    <text evidence="2 10">Belongs to the ketopantoate reductase family.</text>
</comment>
<sequence length="311" mass="34653">MMEWTILGAGALGCVIAGQLHQKGEQVGFMLSERHRGHFHPKLDLITLSGSHQLINSQPRFPEHSRKVECLLVFTKAYNVLDALKELRHLPKSTPVILFNNGMGLTEQVKALLPDNPLLAGVCNHGAMKEQDWLVRHTGKGETWLGPLNEAGKAWAHLVKPLAAALGHTEWGDDIALHQRRKLAVNAVMNPLTACNNISNGQLLEPRFSEVLEQLTDEVYQVIARLDGNDAETKEAYRRRLHQVIEQTATNSSSMQQDLACGRKTEIDYISGYMLTHADGLPVPVSQQLYDEIKKREDSMQRPAPGAKRQA</sequence>
<gene>
    <name evidence="13" type="ORF">ACFQ1C_05245</name>
</gene>
<dbReference type="InterPro" id="IPR008927">
    <property type="entry name" value="6-PGluconate_DH-like_C_sf"/>
</dbReference>
<dbReference type="PANTHER" id="PTHR43765:SF2">
    <property type="entry name" value="2-DEHYDROPANTOATE 2-REDUCTASE"/>
    <property type="match status" value="1"/>
</dbReference>
<evidence type="ECO:0000259" key="11">
    <source>
        <dbReference type="Pfam" id="PF02558"/>
    </source>
</evidence>
<evidence type="ECO:0000256" key="2">
    <source>
        <dbReference type="ARBA" id="ARBA00007870"/>
    </source>
</evidence>
<dbReference type="EMBL" id="JBHTJS010000015">
    <property type="protein sequence ID" value="MFD1007561.1"/>
    <property type="molecule type" value="Genomic_DNA"/>
</dbReference>
<evidence type="ECO:0000256" key="6">
    <source>
        <dbReference type="ARBA" id="ARBA00022857"/>
    </source>
</evidence>
<dbReference type="Pfam" id="PF02558">
    <property type="entry name" value="ApbA"/>
    <property type="match status" value="1"/>
</dbReference>
<evidence type="ECO:0000256" key="8">
    <source>
        <dbReference type="ARBA" id="ARBA00032024"/>
    </source>
</evidence>
<dbReference type="InterPro" id="IPR003710">
    <property type="entry name" value="ApbA"/>
</dbReference>
<proteinExistence type="inferred from homology"/>
<dbReference type="InterPro" id="IPR013328">
    <property type="entry name" value="6PGD_dom2"/>
</dbReference>
<dbReference type="PANTHER" id="PTHR43765">
    <property type="entry name" value="2-DEHYDROPANTOATE 2-REDUCTASE-RELATED"/>
    <property type="match status" value="1"/>
</dbReference>
<dbReference type="NCBIfam" id="TIGR00745">
    <property type="entry name" value="apbA_panE"/>
    <property type="match status" value="1"/>
</dbReference>
<accession>A0ABW3KGP8</accession>
<dbReference type="RefSeq" id="WP_379557492.1">
    <property type="nucleotide sequence ID" value="NZ_JBHTJS010000015.1"/>
</dbReference>
<comment type="catalytic activity">
    <reaction evidence="9 10">
        <text>(R)-pantoate + NADP(+) = 2-dehydropantoate + NADPH + H(+)</text>
        <dbReference type="Rhea" id="RHEA:16233"/>
        <dbReference type="ChEBI" id="CHEBI:11561"/>
        <dbReference type="ChEBI" id="CHEBI:15378"/>
        <dbReference type="ChEBI" id="CHEBI:15980"/>
        <dbReference type="ChEBI" id="CHEBI:57783"/>
        <dbReference type="ChEBI" id="CHEBI:58349"/>
        <dbReference type="EC" id="1.1.1.169"/>
    </reaction>
</comment>
<keyword evidence="5 10" id="KW-0566">Pantothenate biosynthesis</keyword>
<dbReference type="InterPro" id="IPR050838">
    <property type="entry name" value="Ketopantoate_reductase"/>
</dbReference>
<dbReference type="SUPFAM" id="SSF51735">
    <property type="entry name" value="NAD(P)-binding Rossmann-fold domains"/>
    <property type="match status" value="1"/>
</dbReference>
<evidence type="ECO:0000256" key="7">
    <source>
        <dbReference type="ARBA" id="ARBA00023002"/>
    </source>
</evidence>